<accession>A0A1G2KVV1</accession>
<dbReference type="GO" id="GO:0046872">
    <property type="term" value="F:metal ion binding"/>
    <property type="evidence" value="ECO:0007669"/>
    <property type="project" value="UniProtKB-KW"/>
</dbReference>
<name>A0A1G2KVV1_9BACT</name>
<dbReference type="STRING" id="1802274.A3J58_02250"/>
<organism evidence="5 6">
    <name type="scientific">Candidatus Sungbacteria bacterium RIFCSPHIGHO2_02_FULL_52_23</name>
    <dbReference type="NCBI Taxonomy" id="1802274"/>
    <lineage>
        <taxon>Bacteria</taxon>
        <taxon>Candidatus Sungiibacteriota</taxon>
    </lineage>
</organism>
<protein>
    <recommendedName>
        <fullName evidence="4">Peptidase M24 domain-containing protein</fullName>
    </recommendedName>
</protein>
<comment type="caution">
    <text evidence="5">The sequence shown here is derived from an EMBL/GenBank/DDBJ whole genome shotgun (WGS) entry which is preliminary data.</text>
</comment>
<evidence type="ECO:0000256" key="1">
    <source>
        <dbReference type="ARBA" id="ARBA00022723"/>
    </source>
</evidence>
<feature type="domain" description="Peptidase M24" evidence="4">
    <location>
        <begin position="88"/>
        <end position="339"/>
    </location>
</feature>
<feature type="non-terminal residue" evidence="5">
    <location>
        <position position="1"/>
    </location>
</feature>
<evidence type="ECO:0000313" key="6">
    <source>
        <dbReference type="Proteomes" id="UP000178510"/>
    </source>
</evidence>
<evidence type="ECO:0000259" key="4">
    <source>
        <dbReference type="Pfam" id="PF00557"/>
    </source>
</evidence>
<evidence type="ECO:0000256" key="2">
    <source>
        <dbReference type="ARBA" id="ARBA00022801"/>
    </source>
</evidence>
<evidence type="ECO:0000256" key="3">
    <source>
        <dbReference type="RuleBase" id="RU000590"/>
    </source>
</evidence>
<keyword evidence="1 3" id="KW-0479">Metal-binding</keyword>
<gene>
    <name evidence="5" type="ORF">A3J58_02250</name>
</gene>
<dbReference type="Gene3D" id="3.90.230.10">
    <property type="entry name" value="Creatinase/methionine aminopeptidase superfamily"/>
    <property type="match status" value="1"/>
</dbReference>
<dbReference type="AlphaFoldDB" id="A0A1G2KVV1"/>
<dbReference type="EMBL" id="MHQM01000043">
    <property type="protein sequence ID" value="OHA02539.1"/>
    <property type="molecule type" value="Genomic_DNA"/>
</dbReference>
<dbReference type="PROSITE" id="PS00491">
    <property type="entry name" value="PROLINE_PEPTIDASE"/>
    <property type="match status" value="1"/>
</dbReference>
<dbReference type="PANTHER" id="PTHR46112">
    <property type="entry name" value="AMINOPEPTIDASE"/>
    <property type="match status" value="1"/>
</dbReference>
<proteinExistence type="inferred from homology"/>
<dbReference type="PANTHER" id="PTHR46112:SF2">
    <property type="entry name" value="XAA-PRO AMINOPEPTIDASE P-RELATED"/>
    <property type="match status" value="1"/>
</dbReference>
<keyword evidence="2" id="KW-0378">Hydrolase</keyword>
<reference evidence="5 6" key="1">
    <citation type="journal article" date="2016" name="Nat. Commun.">
        <title>Thousands of microbial genomes shed light on interconnected biogeochemical processes in an aquifer system.</title>
        <authorList>
            <person name="Anantharaman K."/>
            <person name="Brown C.T."/>
            <person name="Hug L.A."/>
            <person name="Sharon I."/>
            <person name="Castelle C.J."/>
            <person name="Probst A.J."/>
            <person name="Thomas B.C."/>
            <person name="Singh A."/>
            <person name="Wilkins M.J."/>
            <person name="Karaoz U."/>
            <person name="Brodie E.L."/>
            <person name="Williams K.H."/>
            <person name="Hubbard S.S."/>
            <person name="Banfield J.F."/>
        </authorList>
    </citation>
    <scope>NUCLEOTIDE SEQUENCE [LARGE SCALE GENOMIC DNA]</scope>
</reference>
<dbReference type="Pfam" id="PF00557">
    <property type="entry name" value="Peptidase_M24"/>
    <property type="match status" value="1"/>
</dbReference>
<dbReference type="SUPFAM" id="SSF55920">
    <property type="entry name" value="Creatinase/aminopeptidase"/>
    <property type="match status" value="1"/>
</dbReference>
<sequence>AGKVYVLVSALEIGRAHKEARGARAVLADAHGLVGFLKTRGIKKVMIPHGFPHGIARELGRTFRTDVHEGVVFAARIRKSKTEIVEITRVQRAAEAALAEAMKFLSNATIRSGRIYPVRNPDDKTKTIASLYASKKEVSNGVYFKKRVVASEDVRRIMEDVLWQEGCMASGTIVACGMQASDPHCIGRGMLEAHKPIVIDVFPVSRDSHYYADMSRTIFKGEPAFGYAHMYEAVRSAQEAAIGMVRAGADGAAIHAAAAEHLESLGYQTYMRHARPEGFIHGLGHGVGIDIHEAPRLSARGDILEEGNVVTIEPGLYYTRARKGIPAGGIRIEDMAVVRKNGCEMITRFPKDLKSMIL</sequence>
<comment type="similarity">
    <text evidence="3">Belongs to the peptidase M24B family.</text>
</comment>
<dbReference type="InterPro" id="IPR050659">
    <property type="entry name" value="Peptidase_M24B"/>
</dbReference>
<dbReference type="GO" id="GO:0016787">
    <property type="term" value="F:hydrolase activity"/>
    <property type="evidence" value="ECO:0007669"/>
    <property type="project" value="UniProtKB-KW"/>
</dbReference>
<dbReference type="InterPro" id="IPR000994">
    <property type="entry name" value="Pept_M24"/>
</dbReference>
<dbReference type="Proteomes" id="UP000178510">
    <property type="component" value="Unassembled WGS sequence"/>
</dbReference>
<evidence type="ECO:0000313" key="5">
    <source>
        <dbReference type="EMBL" id="OHA02539.1"/>
    </source>
</evidence>
<dbReference type="InterPro" id="IPR001131">
    <property type="entry name" value="Peptidase_M24B_aminopep-P_CS"/>
</dbReference>
<dbReference type="InterPro" id="IPR036005">
    <property type="entry name" value="Creatinase/aminopeptidase-like"/>
</dbReference>